<reference evidence="2 3" key="1">
    <citation type="submission" date="2018-08" db="EMBL/GenBank/DDBJ databases">
        <title>Meiothermus luteus KCTC 52599 genome sequencing project.</title>
        <authorList>
            <person name="Da Costa M.S."/>
            <person name="Albuquerque L."/>
            <person name="Raposo P."/>
            <person name="Froufe H.J.C."/>
            <person name="Barroso C.S."/>
            <person name="Egas C."/>
        </authorList>
    </citation>
    <scope>NUCLEOTIDE SEQUENCE [LARGE SCALE GENOMIC DNA]</scope>
    <source>
        <strain evidence="2 3">KCTC 52599</strain>
    </source>
</reference>
<evidence type="ECO:0000313" key="3">
    <source>
        <dbReference type="Proteomes" id="UP000265800"/>
    </source>
</evidence>
<protein>
    <submittedName>
        <fullName evidence="2">Uncharacterized protein</fullName>
    </submittedName>
</protein>
<organism evidence="2 3">
    <name type="scientific">Meiothermus luteus</name>
    <dbReference type="NCBI Taxonomy" id="2026184"/>
    <lineage>
        <taxon>Bacteria</taxon>
        <taxon>Thermotogati</taxon>
        <taxon>Deinococcota</taxon>
        <taxon>Deinococci</taxon>
        <taxon>Thermales</taxon>
        <taxon>Thermaceae</taxon>
        <taxon>Meiothermus</taxon>
    </lineage>
</organism>
<dbReference type="AlphaFoldDB" id="A0A399F015"/>
<dbReference type="EMBL" id="QWKZ01000001">
    <property type="protein sequence ID" value="RIH90114.1"/>
    <property type="molecule type" value="Genomic_DNA"/>
</dbReference>
<comment type="caution">
    <text evidence="2">The sequence shown here is derived from an EMBL/GenBank/DDBJ whole genome shotgun (WGS) entry which is preliminary data.</text>
</comment>
<keyword evidence="1" id="KW-1133">Transmembrane helix</keyword>
<name>A0A399F015_9DEIN</name>
<keyword evidence="3" id="KW-1185">Reference proteome</keyword>
<feature type="transmembrane region" description="Helical" evidence="1">
    <location>
        <begin position="6"/>
        <end position="28"/>
    </location>
</feature>
<keyword evidence="1" id="KW-0472">Membrane</keyword>
<accession>A0A399F015</accession>
<dbReference type="Proteomes" id="UP000265800">
    <property type="component" value="Unassembled WGS sequence"/>
</dbReference>
<evidence type="ECO:0000313" key="2">
    <source>
        <dbReference type="EMBL" id="RIH90114.1"/>
    </source>
</evidence>
<keyword evidence="1" id="KW-0812">Transmembrane</keyword>
<gene>
    <name evidence="2" type="ORF">Mlute_00036</name>
</gene>
<proteinExistence type="predicted"/>
<evidence type="ECO:0000256" key="1">
    <source>
        <dbReference type="SAM" id="Phobius"/>
    </source>
</evidence>
<sequence>MNLQEVVALTAGGVFIIFGGFALLVALVEEVIFRWKRK</sequence>